<dbReference type="Proteomes" id="UP000256405">
    <property type="component" value="Unassembled WGS sequence"/>
</dbReference>
<organism evidence="1 2">
    <name type="scientific">Algoriphagus antarcticus</name>
    <dbReference type="NCBI Taxonomy" id="238540"/>
    <lineage>
        <taxon>Bacteria</taxon>
        <taxon>Pseudomonadati</taxon>
        <taxon>Bacteroidota</taxon>
        <taxon>Cytophagia</taxon>
        <taxon>Cytophagales</taxon>
        <taxon>Cyclobacteriaceae</taxon>
        <taxon>Algoriphagus</taxon>
    </lineage>
</organism>
<protein>
    <submittedName>
        <fullName evidence="1">Uncharacterized protein</fullName>
    </submittedName>
</protein>
<evidence type="ECO:0000313" key="1">
    <source>
        <dbReference type="EMBL" id="REG77521.1"/>
    </source>
</evidence>
<proteinExistence type="predicted"/>
<sequence length="92" mass="11182">MRNTTLQKVPTGRHFCNPGLYSLEEESSKYYPTAQRNSDEVNYPARRMYTYHLKKIIRNLNSFHLNFSQTNRIRKRYFPGTLRIKRKINKHF</sequence>
<keyword evidence="2" id="KW-1185">Reference proteome</keyword>
<dbReference type="AlphaFoldDB" id="A0A3E0D6G5"/>
<reference evidence="1 2" key="1">
    <citation type="submission" date="2018-08" db="EMBL/GenBank/DDBJ databases">
        <title>Genomic Encyclopedia of Archaeal and Bacterial Type Strains, Phase II (KMG-II): from individual species to whole genera.</title>
        <authorList>
            <person name="Goeker M."/>
        </authorList>
    </citation>
    <scope>NUCLEOTIDE SEQUENCE [LARGE SCALE GENOMIC DNA]</scope>
    <source>
        <strain evidence="1 2">DSM 15986</strain>
    </source>
</reference>
<accession>A0A3E0D6G5</accession>
<name>A0A3E0D6G5_9BACT</name>
<comment type="caution">
    <text evidence="1">The sequence shown here is derived from an EMBL/GenBank/DDBJ whole genome shotgun (WGS) entry which is preliminary data.</text>
</comment>
<gene>
    <name evidence="1" type="ORF">C8N25_14321</name>
</gene>
<evidence type="ECO:0000313" key="2">
    <source>
        <dbReference type="Proteomes" id="UP000256405"/>
    </source>
</evidence>
<dbReference type="EMBL" id="QUNF01000043">
    <property type="protein sequence ID" value="REG77521.1"/>
    <property type="molecule type" value="Genomic_DNA"/>
</dbReference>